<feature type="domain" description="Guanylate cyclase" evidence="3">
    <location>
        <begin position="7"/>
        <end position="122"/>
    </location>
</feature>
<dbReference type="InterPro" id="IPR019734">
    <property type="entry name" value="TPR_rpt"/>
</dbReference>
<organism evidence="4 5">
    <name type="scientific">Pseudaminobacter soli</name>
    <name type="common">ex Zhang et al. 2022</name>
    <dbReference type="NCBI Taxonomy" id="2831468"/>
    <lineage>
        <taxon>Bacteria</taxon>
        <taxon>Pseudomonadati</taxon>
        <taxon>Pseudomonadota</taxon>
        <taxon>Alphaproteobacteria</taxon>
        <taxon>Hyphomicrobiales</taxon>
        <taxon>Phyllobacteriaceae</taxon>
        <taxon>Pseudaminobacter</taxon>
    </lineage>
</organism>
<keyword evidence="2" id="KW-0472">Membrane</keyword>
<dbReference type="PANTHER" id="PTHR43081:SF19">
    <property type="entry name" value="PH-SENSITIVE ADENYLATE CYCLASE RV1264"/>
    <property type="match status" value="1"/>
</dbReference>
<dbReference type="InterPro" id="IPR001054">
    <property type="entry name" value="A/G_cyclase"/>
</dbReference>
<dbReference type="GO" id="GO:0035556">
    <property type="term" value="P:intracellular signal transduction"/>
    <property type="evidence" value="ECO:0007669"/>
    <property type="project" value="InterPro"/>
</dbReference>
<sequence length="745" mass="83583">MERRLAAVLAFDMVGYSRLMGADEEVTLAAHRRHRRVLFAPRATQYRGRIIKFTGDGALMEFASVVDSLCFSVEIQLALRDENEGVPEESQFRYRIGINIGDIIPEDGDIFGDGVNVAARLQEIADPGGICLSGAAYHQVRSKLDLTFEHRPQRRLKNIAEPVQIYSVRLDEKAERLSTPPPPAASTEPLPPRRRGLAFRMSAVLLLAAAAGLAWWQPWTRFMPSAPFERIAYPLPDRPSVAVLPFINVSGDKEQDHLAEGLTDDLITDLSKVSGLFVIARHSVLAIRETAATIQDVATELGVHYVLEGTLQRSADRLRINVKLIDALSGLSLWAERYDRQYRDLFAVQDDVIGKIISALEIRLSQGERDRLARIPTDNLEAYDYYMRAEQEGFFYSDVDTYRRTLSYYQQAIDLDPNFANAHAGIARVAVDVWRNDYNFLWSAAVARKIAYDAAGEALRLDPSNARAHTVLALLQLVDGRAAEARNSARQAVGAQPNDAEAVGSLALILAQTGSRAEAVREMERALRLDPTPAPSFQLLAGIVFYLAHDNERAIPLIEAARDALPKAEPAREYLSAAYMHDGNRTVASAERANLLKLFPDSNLTYYSYLYDYWREDDLAYHLDGLRHAGLPQWPFGFEGKATDQLREADLRRLVDNKTWKGRHKNGTEFFQYFDKAGNTAYRSANTNITGLVEIEDDRICELFAGYFRNRSVCGFVYRNTSPDEPGAQYVHVTPQALTFFSIEQ</sequence>
<dbReference type="AlphaFoldDB" id="A0A942DZN3"/>
<dbReference type="EMBL" id="JAGWCR010000009">
    <property type="protein sequence ID" value="MBS3650368.1"/>
    <property type="molecule type" value="Genomic_DNA"/>
</dbReference>
<name>A0A942DZN3_9HYPH</name>
<dbReference type="Gene3D" id="3.40.50.10070">
    <property type="entry name" value="TolB, N-terminal domain"/>
    <property type="match status" value="1"/>
</dbReference>
<evidence type="ECO:0000313" key="4">
    <source>
        <dbReference type="EMBL" id="MBS3650368.1"/>
    </source>
</evidence>
<accession>A0A942DZN3</accession>
<evidence type="ECO:0000313" key="5">
    <source>
        <dbReference type="Proteomes" id="UP000680348"/>
    </source>
</evidence>
<keyword evidence="2" id="KW-1133">Transmembrane helix</keyword>
<dbReference type="Proteomes" id="UP000680348">
    <property type="component" value="Unassembled WGS sequence"/>
</dbReference>
<evidence type="ECO:0000256" key="1">
    <source>
        <dbReference type="PROSITE-ProRule" id="PRU00339"/>
    </source>
</evidence>
<keyword evidence="2" id="KW-0812">Transmembrane</keyword>
<dbReference type="RefSeq" id="WP_188255927.1">
    <property type="nucleotide sequence ID" value="NZ_JABVCF010000009.1"/>
</dbReference>
<feature type="transmembrane region" description="Helical" evidence="2">
    <location>
        <begin position="197"/>
        <end position="216"/>
    </location>
</feature>
<comment type="caution">
    <text evidence="4">The sequence shown here is derived from an EMBL/GenBank/DDBJ whole genome shotgun (WGS) entry which is preliminary data.</text>
</comment>
<dbReference type="SMART" id="SM00028">
    <property type="entry name" value="TPR"/>
    <property type="match status" value="3"/>
</dbReference>
<dbReference type="CDD" id="cd07302">
    <property type="entry name" value="CHD"/>
    <property type="match status" value="1"/>
</dbReference>
<dbReference type="SUPFAM" id="SSF48452">
    <property type="entry name" value="TPR-like"/>
    <property type="match status" value="1"/>
</dbReference>
<protein>
    <submittedName>
        <fullName evidence="4">Adenylate cyclase</fullName>
    </submittedName>
</protein>
<dbReference type="Pfam" id="PF00211">
    <property type="entry name" value="Guanylate_cyc"/>
    <property type="match status" value="1"/>
</dbReference>
<dbReference type="Gene3D" id="3.30.70.1230">
    <property type="entry name" value="Nucleotide cyclase"/>
    <property type="match status" value="1"/>
</dbReference>
<dbReference type="InterPro" id="IPR029787">
    <property type="entry name" value="Nucleotide_cyclase"/>
</dbReference>
<keyword evidence="5" id="KW-1185">Reference proteome</keyword>
<dbReference type="PANTHER" id="PTHR43081">
    <property type="entry name" value="ADENYLATE CYCLASE, TERMINAL-DIFFERENTIATION SPECIFIC-RELATED"/>
    <property type="match status" value="1"/>
</dbReference>
<keyword evidence="1" id="KW-0802">TPR repeat</keyword>
<dbReference type="Gene3D" id="1.25.40.10">
    <property type="entry name" value="Tetratricopeptide repeat domain"/>
    <property type="match status" value="1"/>
</dbReference>
<proteinExistence type="predicted"/>
<dbReference type="SUPFAM" id="SSF55073">
    <property type="entry name" value="Nucleotide cyclase"/>
    <property type="match status" value="1"/>
</dbReference>
<reference evidence="4" key="1">
    <citation type="submission" date="2021-04" db="EMBL/GenBank/DDBJ databases">
        <title>Pseudaminobacter soli sp. nov., isolated from paddy soil contaminated by heavy metals.</title>
        <authorList>
            <person name="Zhang K."/>
        </authorList>
    </citation>
    <scope>NUCLEOTIDE SEQUENCE</scope>
    <source>
        <strain evidence="4">19-2017</strain>
    </source>
</reference>
<evidence type="ECO:0000259" key="3">
    <source>
        <dbReference type="PROSITE" id="PS50125"/>
    </source>
</evidence>
<feature type="repeat" description="TPR" evidence="1">
    <location>
        <begin position="500"/>
        <end position="533"/>
    </location>
</feature>
<dbReference type="GO" id="GO:0004016">
    <property type="term" value="F:adenylate cyclase activity"/>
    <property type="evidence" value="ECO:0007669"/>
    <property type="project" value="UniProtKB-ARBA"/>
</dbReference>
<dbReference type="GO" id="GO:0006171">
    <property type="term" value="P:cAMP biosynthetic process"/>
    <property type="evidence" value="ECO:0007669"/>
    <property type="project" value="TreeGrafter"/>
</dbReference>
<gene>
    <name evidence="4" type="ORF">KEU06_17270</name>
</gene>
<dbReference type="InterPro" id="IPR011990">
    <property type="entry name" value="TPR-like_helical_dom_sf"/>
</dbReference>
<dbReference type="Pfam" id="PF13432">
    <property type="entry name" value="TPR_16"/>
    <property type="match status" value="1"/>
</dbReference>
<dbReference type="InterPro" id="IPR050697">
    <property type="entry name" value="Adenylyl/Guanylyl_Cyclase_3/4"/>
</dbReference>
<dbReference type="PROSITE" id="PS50005">
    <property type="entry name" value="TPR"/>
    <property type="match status" value="2"/>
</dbReference>
<feature type="repeat" description="TPR" evidence="1">
    <location>
        <begin position="386"/>
        <end position="419"/>
    </location>
</feature>
<dbReference type="PROSITE" id="PS50125">
    <property type="entry name" value="GUANYLATE_CYCLASE_2"/>
    <property type="match status" value="1"/>
</dbReference>
<evidence type="ECO:0000256" key="2">
    <source>
        <dbReference type="SAM" id="Phobius"/>
    </source>
</evidence>